<dbReference type="SMART" id="SM00382">
    <property type="entry name" value="AAA"/>
    <property type="match status" value="2"/>
</dbReference>
<dbReference type="InterPro" id="IPR050107">
    <property type="entry name" value="ABC_carbohydrate_import_ATPase"/>
</dbReference>
<feature type="domain" description="ABC transporter" evidence="5">
    <location>
        <begin position="253"/>
        <end position="505"/>
    </location>
</feature>
<dbReference type="Proteomes" id="UP000585272">
    <property type="component" value="Unassembled WGS sequence"/>
</dbReference>
<evidence type="ECO:0000259" key="5">
    <source>
        <dbReference type="PROSITE" id="PS50893"/>
    </source>
</evidence>
<keyword evidence="1" id="KW-0813">Transport</keyword>
<dbReference type="PANTHER" id="PTHR43790:SF9">
    <property type="entry name" value="GALACTOFURANOSE TRANSPORTER ATP-BINDING PROTEIN YTFR"/>
    <property type="match status" value="1"/>
</dbReference>
<dbReference type="InterPro" id="IPR027417">
    <property type="entry name" value="P-loop_NTPase"/>
</dbReference>
<dbReference type="Pfam" id="PF00005">
    <property type="entry name" value="ABC_tran"/>
    <property type="match status" value="2"/>
</dbReference>
<dbReference type="GO" id="GO:0016887">
    <property type="term" value="F:ATP hydrolysis activity"/>
    <property type="evidence" value="ECO:0007669"/>
    <property type="project" value="InterPro"/>
</dbReference>
<evidence type="ECO:0000256" key="4">
    <source>
        <dbReference type="ARBA" id="ARBA00022840"/>
    </source>
</evidence>
<proteinExistence type="predicted"/>
<evidence type="ECO:0000256" key="2">
    <source>
        <dbReference type="ARBA" id="ARBA00022737"/>
    </source>
</evidence>
<dbReference type="PROSITE" id="PS50893">
    <property type="entry name" value="ABC_TRANSPORTER_2"/>
    <property type="match status" value="2"/>
</dbReference>
<dbReference type="InterPro" id="IPR003439">
    <property type="entry name" value="ABC_transporter-like_ATP-bd"/>
</dbReference>
<name>A0A840IEE3_9ACTN</name>
<sequence length="511" mass="54621">MTVGGENAVVDPSKAAPAGKPLVRASGVTKSYGGVQALVRADLELMGGEIHALLGENGAGKSTLVKVIAGREQADGGELEIAGGHADVSVVYQELTIVPALSVLDNVFLGHPTVKQLMRRRSLRPRARQYLDALGLEHVDLDRPAGELPLAERQLVEIVRATARECRTVILDEPTATLSDVEIERVFAAARRLRDDGCAVVWISHRLKEVFELADKVTVMRNGAHVSTDPASALTTDELVARMIGSRALQERERVARVHASGTGSARVRLERLALPGRFAPLDLELAAGEIVGITGQIGSGADWVTKTVAGLGRDRAGRVVVDGREVAKPGVREALAHGISYVSGDRAKDGVFLDVTVERNISSMVLGEVAPGGVLQRGKERSLGERLGRLMAIDRRRLGSRAGELSGGNQQKVSLAKSIAPGPKLLVLNEPTRGVDVGARAEIYDHLRKLADDGAAVLLFSTDLVEIIEACDRVVTMFRGRVVRTADVEGLDEQAILRDILHPQEEEVAA</sequence>
<dbReference type="CDD" id="cd03216">
    <property type="entry name" value="ABC_Carb_Monos_I"/>
    <property type="match status" value="1"/>
</dbReference>
<dbReference type="CDD" id="cd03215">
    <property type="entry name" value="ABC_Carb_Monos_II"/>
    <property type="match status" value="1"/>
</dbReference>
<gene>
    <name evidence="6" type="ORF">BDZ31_002788</name>
</gene>
<reference evidence="6 7" key="1">
    <citation type="submission" date="2020-08" db="EMBL/GenBank/DDBJ databases">
        <title>Genomic Encyclopedia of Archaeal and Bacterial Type Strains, Phase II (KMG-II): from individual species to whole genera.</title>
        <authorList>
            <person name="Goeker M."/>
        </authorList>
    </citation>
    <scope>NUCLEOTIDE SEQUENCE [LARGE SCALE GENOMIC DNA]</scope>
    <source>
        <strain evidence="6 7">DSM 23288</strain>
    </source>
</reference>
<evidence type="ECO:0000313" key="7">
    <source>
        <dbReference type="Proteomes" id="UP000585272"/>
    </source>
</evidence>
<keyword evidence="3" id="KW-0547">Nucleotide-binding</keyword>
<comment type="caution">
    <text evidence="6">The sequence shown here is derived from an EMBL/GenBank/DDBJ whole genome shotgun (WGS) entry which is preliminary data.</text>
</comment>
<dbReference type="EMBL" id="JACHNU010000003">
    <property type="protein sequence ID" value="MBB4663199.1"/>
    <property type="molecule type" value="Genomic_DNA"/>
</dbReference>
<keyword evidence="2" id="KW-0677">Repeat</keyword>
<dbReference type="Gene3D" id="3.40.50.300">
    <property type="entry name" value="P-loop containing nucleotide triphosphate hydrolases"/>
    <property type="match status" value="2"/>
</dbReference>
<evidence type="ECO:0000313" key="6">
    <source>
        <dbReference type="EMBL" id="MBB4663199.1"/>
    </source>
</evidence>
<dbReference type="AlphaFoldDB" id="A0A840IEE3"/>
<evidence type="ECO:0000256" key="3">
    <source>
        <dbReference type="ARBA" id="ARBA00022741"/>
    </source>
</evidence>
<dbReference type="PANTHER" id="PTHR43790">
    <property type="entry name" value="CARBOHYDRATE TRANSPORT ATP-BINDING PROTEIN MG119-RELATED"/>
    <property type="match status" value="1"/>
</dbReference>
<organism evidence="6 7">
    <name type="scientific">Conexibacter arvalis</name>
    <dbReference type="NCBI Taxonomy" id="912552"/>
    <lineage>
        <taxon>Bacteria</taxon>
        <taxon>Bacillati</taxon>
        <taxon>Actinomycetota</taxon>
        <taxon>Thermoleophilia</taxon>
        <taxon>Solirubrobacterales</taxon>
        <taxon>Conexibacteraceae</taxon>
        <taxon>Conexibacter</taxon>
    </lineage>
</organism>
<dbReference type="PROSITE" id="PS00211">
    <property type="entry name" value="ABC_TRANSPORTER_1"/>
    <property type="match status" value="1"/>
</dbReference>
<dbReference type="GO" id="GO:0005524">
    <property type="term" value="F:ATP binding"/>
    <property type="evidence" value="ECO:0007669"/>
    <property type="project" value="UniProtKB-KW"/>
</dbReference>
<dbReference type="RefSeq" id="WP_183342925.1">
    <property type="nucleotide sequence ID" value="NZ_JACHNU010000003.1"/>
</dbReference>
<accession>A0A840IEE3</accession>
<dbReference type="InterPro" id="IPR017871">
    <property type="entry name" value="ABC_transporter-like_CS"/>
</dbReference>
<keyword evidence="7" id="KW-1185">Reference proteome</keyword>
<dbReference type="InterPro" id="IPR003593">
    <property type="entry name" value="AAA+_ATPase"/>
</dbReference>
<keyword evidence="4 6" id="KW-0067">ATP-binding</keyword>
<dbReference type="SUPFAM" id="SSF52540">
    <property type="entry name" value="P-loop containing nucleoside triphosphate hydrolases"/>
    <property type="match status" value="2"/>
</dbReference>
<protein>
    <submittedName>
        <fullName evidence="6">Ribose transport system ATP-binding protein/rhamnose transport system ATP-binding protein</fullName>
    </submittedName>
</protein>
<evidence type="ECO:0000256" key="1">
    <source>
        <dbReference type="ARBA" id="ARBA00022448"/>
    </source>
</evidence>
<feature type="domain" description="ABC transporter" evidence="5">
    <location>
        <begin position="23"/>
        <end position="247"/>
    </location>
</feature>